<comment type="caution">
    <text evidence="3">The sequence shown here is derived from an EMBL/GenBank/DDBJ whole genome shotgun (WGS) entry which is preliminary data.</text>
</comment>
<dbReference type="SUPFAM" id="SSF54695">
    <property type="entry name" value="POZ domain"/>
    <property type="match status" value="1"/>
</dbReference>
<dbReference type="InterPro" id="IPR000210">
    <property type="entry name" value="BTB/POZ_dom"/>
</dbReference>
<keyword evidence="1" id="KW-1133">Transmembrane helix</keyword>
<dbReference type="Pfam" id="PF00651">
    <property type="entry name" value="BTB"/>
    <property type="match status" value="1"/>
</dbReference>
<proteinExistence type="predicted"/>
<name>A0A1D1ULQ6_RAMVA</name>
<dbReference type="Proteomes" id="UP000186922">
    <property type="component" value="Unassembled WGS sequence"/>
</dbReference>
<dbReference type="PANTHER" id="PTHR24413">
    <property type="entry name" value="SPECKLE-TYPE POZ PROTEIN"/>
    <property type="match status" value="1"/>
</dbReference>
<organism evidence="3 4">
    <name type="scientific">Ramazzottius varieornatus</name>
    <name type="common">Water bear</name>
    <name type="synonym">Tardigrade</name>
    <dbReference type="NCBI Taxonomy" id="947166"/>
    <lineage>
        <taxon>Eukaryota</taxon>
        <taxon>Metazoa</taxon>
        <taxon>Ecdysozoa</taxon>
        <taxon>Tardigrada</taxon>
        <taxon>Eutardigrada</taxon>
        <taxon>Parachela</taxon>
        <taxon>Hypsibioidea</taxon>
        <taxon>Ramazzottiidae</taxon>
        <taxon>Ramazzottius</taxon>
    </lineage>
</organism>
<evidence type="ECO:0000313" key="3">
    <source>
        <dbReference type="EMBL" id="GAU90371.1"/>
    </source>
</evidence>
<feature type="domain" description="BTB" evidence="2">
    <location>
        <begin position="5"/>
        <end position="54"/>
    </location>
</feature>
<dbReference type="Gene3D" id="3.30.710.10">
    <property type="entry name" value="Potassium Channel Kv1.1, Chain A"/>
    <property type="match status" value="1"/>
</dbReference>
<dbReference type="EMBL" id="BDGG01000001">
    <property type="protein sequence ID" value="GAU90371.1"/>
    <property type="molecule type" value="Genomic_DNA"/>
</dbReference>
<gene>
    <name evidence="3" type="primary">RvY_02794-1</name>
    <name evidence="3" type="synonym">RvY_02794.1</name>
    <name evidence="3" type="ORF">RvY_02794</name>
</gene>
<dbReference type="InterPro" id="IPR011333">
    <property type="entry name" value="SKP1/BTB/POZ_sf"/>
</dbReference>
<dbReference type="STRING" id="947166.A0A1D1ULQ6"/>
<keyword evidence="1" id="KW-0472">Membrane</keyword>
<dbReference type="Gene3D" id="6.10.250.3030">
    <property type="match status" value="1"/>
</dbReference>
<accession>A0A1D1ULQ6</accession>
<evidence type="ECO:0000313" key="4">
    <source>
        <dbReference type="Proteomes" id="UP000186922"/>
    </source>
</evidence>
<protein>
    <recommendedName>
        <fullName evidence="2">BTB domain-containing protein</fullName>
    </recommendedName>
</protein>
<keyword evidence="1" id="KW-0812">Transmembrane</keyword>
<dbReference type="OrthoDB" id="6359816at2759"/>
<dbReference type="AlphaFoldDB" id="A0A1D1ULQ6"/>
<evidence type="ECO:0000256" key="1">
    <source>
        <dbReference type="SAM" id="Phobius"/>
    </source>
</evidence>
<sequence length="168" mass="18944">MQEIIAVKSLDGLLRFMYYGCVDNVSNNARKLFDAAEKYELHHVKHKCEEDLIGSITEDNVADLLLHADQMSAPALKAAALKYLAASSLTEPMNPGTVKALLRMFLPVETWTLLQKVSLRFSTTFQATKLKPFCNLHLFNYKFFLAASVCLILISVKIMIFDIKVFVP</sequence>
<keyword evidence="4" id="KW-1185">Reference proteome</keyword>
<evidence type="ECO:0000259" key="2">
    <source>
        <dbReference type="Pfam" id="PF00651"/>
    </source>
</evidence>
<feature type="transmembrane region" description="Helical" evidence="1">
    <location>
        <begin position="139"/>
        <end position="160"/>
    </location>
</feature>
<reference evidence="3 4" key="1">
    <citation type="journal article" date="2016" name="Nat. Commun.">
        <title>Extremotolerant tardigrade genome and improved radiotolerance of human cultured cells by tardigrade-unique protein.</title>
        <authorList>
            <person name="Hashimoto T."/>
            <person name="Horikawa D.D."/>
            <person name="Saito Y."/>
            <person name="Kuwahara H."/>
            <person name="Kozuka-Hata H."/>
            <person name="Shin-I T."/>
            <person name="Minakuchi Y."/>
            <person name="Ohishi K."/>
            <person name="Motoyama A."/>
            <person name="Aizu T."/>
            <person name="Enomoto A."/>
            <person name="Kondo K."/>
            <person name="Tanaka S."/>
            <person name="Hara Y."/>
            <person name="Koshikawa S."/>
            <person name="Sagara H."/>
            <person name="Miura T."/>
            <person name="Yokobori S."/>
            <person name="Miyagawa K."/>
            <person name="Suzuki Y."/>
            <person name="Kubo T."/>
            <person name="Oyama M."/>
            <person name="Kohara Y."/>
            <person name="Fujiyama A."/>
            <person name="Arakawa K."/>
            <person name="Katayama T."/>
            <person name="Toyoda A."/>
            <person name="Kunieda T."/>
        </authorList>
    </citation>
    <scope>NUCLEOTIDE SEQUENCE [LARGE SCALE GENOMIC DNA]</scope>
    <source>
        <strain evidence="3 4">YOKOZUNA-1</strain>
    </source>
</reference>